<organism evidence="1">
    <name type="scientific">Absidia glauca</name>
    <name type="common">Pin mould</name>
    <dbReference type="NCBI Taxonomy" id="4829"/>
    <lineage>
        <taxon>Eukaryota</taxon>
        <taxon>Fungi</taxon>
        <taxon>Fungi incertae sedis</taxon>
        <taxon>Mucoromycota</taxon>
        <taxon>Mucoromycotina</taxon>
        <taxon>Mucoromycetes</taxon>
        <taxon>Mucorales</taxon>
        <taxon>Cunninghamellaceae</taxon>
        <taxon>Absidia</taxon>
    </lineage>
</organism>
<dbReference type="AlphaFoldDB" id="A0A168NB10"/>
<dbReference type="Proteomes" id="UP000078561">
    <property type="component" value="Unassembled WGS sequence"/>
</dbReference>
<proteinExistence type="predicted"/>
<evidence type="ECO:0000313" key="1">
    <source>
        <dbReference type="EMBL" id="SAM00181.1"/>
    </source>
</evidence>
<keyword evidence="2" id="KW-1185">Reference proteome</keyword>
<protein>
    <submittedName>
        <fullName evidence="1">Uncharacterized protein</fullName>
    </submittedName>
</protein>
<sequence>MVNHQGTLVMETLSCNSTTSPPSQVKPYPLHYIIIVNFYEKGVYAAYMDISKSSAIYSPQPTSHWHPDPGVRRTLRVLHRVNYLEGLLTKRPIGCKQKIEILLPHL</sequence>
<name>A0A168NB10_ABSGL</name>
<evidence type="ECO:0000313" key="2">
    <source>
        <dbReference type="Proteomes" id="UP000078561"/>
    </source>
</evidence>
<dbReference type="InParanoid" id="A0A168NB10"/>
<accession>A0A168NB10</accession>
<reference evidence="1" key="1">
    <citation type="submission" date="2016-04" db="EMBL/GenBank/DDBJ databases">
        <authorList>
            <person name="Evans L.H."/>
            <person name="Alamgir A."/>
            <person name="Owens N."/>
            <person name="Weber N.D."/>
            <person name="Virtaneva K."/>
            <person name="Barbian K."/>
            <person name="Babar A."/>
            <person name="Rosenke K."/>
        </authorList>
    </citation>
    <scope>NUCLEOTIDE SEQUENCE [LARGE SCALE GENOMIC DNA]</scope>
    <source>
        <strain evidence="1">CBS 101.48</strain>
    </source>
</reference>
<gene>
    <name evidence="1" type="primary">ABSGL_05858.1 scaffold 7570</name>
</gene>
<dbReference type="EMBL" id="LT553165">
    <property type="protein sequence ID" value="SAM00181.1"/>
    <property type="molecule type" value="Genomic_DNA"/>
</dbReference>